<evidence type="ECO:0000259" key="2">
    <source>
        <dbReference type="PROSITE" id="PS50006"/>
    </source>
</evidence>
<keyword evidence="1" id="KW-0472">Membrane</keyword>
<dbReference type="EMBL" id="CP049801">
    <property type="protein sequence ID" value="QIO07101.1"/>
    <property type="molecule type" value="Genomic_DNA"/>
</dbReference>
<dbReference type="SMART" id="SM00240">
    <property type="entry name" value="FHA"/>
    <property type="match status" value="1"/>
</dbReference>
<gene>
    <name evidence="3" type="ORF">G8E00_14750</name>
</gene>
<dbReference type="RefSeq" id="WP_166225814.1">
    <property type="nucleotide sequence ID" value="NZ_CP049801.1"/>
</dbReference>
<dbReference type="Pfam" id="PF00498">
    <property type="entry name" value="FHA"/>
    <property type="match status" value="1"/>
</dbReference>
<dbReference type="PROSITE" id="PS50006">
    <property type="entry name" value="FHA_DOMAIN"/>
    <property type="match status" value="1"/>
</dbReference>
<organism evidence="3 4">
    <name type="scientific">Acinetobacter shaoyimingii</name>
    <dbReference type="NCBI Taxonomy" id="2715164"/>
    <lineage>
        <taxon>Bacteria</taxon>
        <taxon>Pseudomonadati</taxon>
        <taxon>Pseudomonadota</taxon>
        <taxon>Gammaproteobacteria</taxon>
        <taxon>Moraxellales</taxon>
        <taxon>Moraxellaceae</taxon>
        <taxon>Acinetobacter</taxon>
    </lineage>
</organism>
<evidence type="ECO:0000313" key="3">
    <source>
        <dbReference type="EMBL" id="QIO07101.1"/>
    </source>
</evidence>
<dbReference type="InterPro" id="IPR050923">
    <property type="entry name" value="Cell_Proc_Reg/RNA_Proc"/>
</dbReference>
<dbReference type="InterPro" id="IPR000253">
    <property type="entry name" value="FHA_dom"/>
</dbReference>
<dbReference type="KEGG" id="asha:G8E00_14750"/>
<protein>
    <submittedName>
        <fullName evidence="3">FHA domain-containing protein</fullName>
    </submittedName>
</protein>
<evidence type="ECO:0000256" key="1">
    <source>
        <dbReference type="SAM" id="Phobius"/>
    </source>
</evidence>
<accession>A0A6G8RZ03</accession>
<keyword evidence="4" id="KW-1185">Reference proteome</keyword>
<proteinExistence type="predicted"/>
<dbReference type="SUPFAM" id="SSF49879">
    <property type="entry name" value="SMAD/FHA domain"/>
    <property type="match status" value="1"/>
</dbReference>
<feature type="transmembrane region" description="Helical" evidence="1">
    <location>
        <begin position="217"/>
        <end position="236"/>
    </location>
</feature>
<dbReference type="AlphaFoldDB" id="A0A6G8RZ03"/>
<feature type="domain" description="FHA" evidence="2">
    <location>
        <begin position="23"/>
        <end position="72"/>
    </location>
</feature>
<dbReference type="CDD" id="cd00060">
    <property type="entry name" value="FHA"/>
    <property type="match status" value="1"/>
</dbReference>
<dbReference type="PANTHER" id="PTHR23308">
    <property type="entry name" value="NUCLEAR INHIBITOR OF PROTEIN PHOSPHATASE-1"/>
    <property type="match status" value="1"/>
</dbReference>
<dbReference type="Gene3D" id="2.60.200.20">
    <property type="match status" value="1"/>
</dbReference>
<keyword evidence="1" id="KW-0812">Transmembrane</keyword>
<sequence length="237" mass="26075">MTWKIQSINGELTDKEFSIDRDMLIGRHQDADILLPFADVSRRHAALLLKDQGLWVQDLKSSNGTFVNDVRIEHDTLLKDSDILQFAGQKFSVLQPAKTVEEIEAATAIPPVSTIDSDPIQQPSEAIAVSETAQEPVQEKTVAEKMLEQGMPDLKERDRSVQLAKDGMPQNVGIPKPAPIPEGVDVKSALKQPESCEVEIPATCAEKELETQKNASVGLFSLIALIIVAIIAWLIFK</sequence>
<dbReference type="Proteomes" id="UP000502297">
    <property type="component" value="Chromosome"/>
</dbReference>
<evidence type="ECO:0000313" key="4">
    <source>
        <dbReference type="Proteomes" id="UP000502297"/>
    </source>
</evidence>
<name>A0A6G8RZ03_9GAMM</name>
<dbReference type="InterPro" id="IPR008984">
    <property type="entry name" value="SMAD_FHA_dom_sf"/>
</dbReference>
<reference evidence="3 4" key="1">
    <citation type="submission" date="2020-03" db="EMBL/GenBank/DDBJ databases">
        <authorList>
            <person name="Zhu W."/>
        </authorList>
    </citation>
    <scope>NUCLEOTIDE SEQUENCE [LARGE SCALE GENOMIC DNA]</scope>
    <source>
        <strain evidence="3 4">323-1</strain>
    </source>
</reference>
<keyword evidence="1" id="KW-1133">Transmembrane helix</keyword>